<keyword evidence="1" id="KW-0812">Transmembrane</keyword>
<feature type="transmembrane region" description="Helical" evidence="1">
    <location>
        <begin position="74"/>
        <end position="93"/>
    </location>
</feature>
<feature type="transmembrane region" description="Helical" evidence="1">
    <location>
        <begin position="40"/>
        <end position="62"/>
    </location>
</feature>
<keyword evidence="1" id="KW-1133">Transmembrane helix</keyword>
<evidence type="ECO:0000313" key="3">
    <source>
        <dbReference type="Proteomes" id="UP001177003"/>
    </source>
</evidence>
<dbReference type="AlphaFoldDB" id="A0AA35YEY8"/>
<name>A0AA35YEY8_LACSI</name>
<keyword evidence="3" id="KW-1185">Reference proteome</keyword>
<sequence length="130" mass="14002">MGIEPTASSTKATIPLPDAVNYVVYGRRWPVTAARFENSLAAAVLFFFPFAPSAAKGVLLLLRSWSPPQRAVKFVWVITCRVGVCFLVCLLAVGQKSVGTTMAAAMTAITLLPSPYATNRVVGFPLRVKE</sequence>
<dbReference type="EMBL" id="OX465078">
    <property type="protein sequence ID" value="CAI9272283.1"/>
    <property type="molecule type" value="Genomic_DNA"/>
</dbReference>
<dbReference type="Proteomes" id="UP001177003">
    <property type="component" value="Chromosome 2"/>
</dbReference>
<accession>A0AA35YEY8</accession>
<keyword evidence="1" id="KW-0472">Membrane</keyword>
<reference evidence="2" key="1">
    <citation type="submission" date="2023-04" db="EMBL/GenBank/DDBJ databases">
        <authorList>
            <person name="Vijverberg K."/>
            <person name="Xiong W."/>
            <person name="Schranz E."/>
        </authorList>
    </citation>
    <scope>NUCLEOTIDE SEQUENCE</scope>
</reference>
<organism evidence="2 3">
    <name type="scientific">Lactuca saligna</name>
    <name type="common">Willowleaf lettuce</name>
    <dbReference type="NCBI Taxonomy" id="75948"/>
    <lineage>
        <taxon>Eukaryota</taxon>
        <taxon>Viridiplantae</taxon>
        <taxon>Streptophyta</taxon>
        <taxon>Embryophyta</taxon>
        <taxon>Tracheophyta</taxon>
        <taxon>Spermatophyta</taxon>
        <taxon>Magnoliopsida</taxon>
        <taxon>eudicotyledons</taxon>
        <taxon>Gunneridae</taxon>
        <taxon>Pentapetalae</taxon>
        <taxon>asterids</taxon>
        <taxon>campanulids</taxon>
        <taxon>Asterales</taxon>
        <taxon>Asteraceae</taxon>
        <taxon>Cichorioideae</taxon>
        <taxon>Cichorieae</taxon>
        <taxon>Lactucinae</taxon>
        <taxon>Lactuca</taxon>
    </lineage>
</organism>
<gene>
    <name evidence="2" type="ORF">LSALG_LOCUS12516</name>
</gene>
<evidence type="ECO:0000256" key="1">
    <source>
        <dbReference type="SAM" id="Phobius"/>
    </source>
</evidence>
<evidence type="ECO:0000313" key="2">
    <source>
        <dbReference type="EMBL" id="CAI9272283.1"/>
    </source>
</evidence>
<proteinExistence type="predicted"/>
<protein>
    <submittedName>
        <fullName evidence="2">Uncharacterized protein</fullName>
    </submittedName>
</protein>